<evidence type="ECO:0000256" key="11">
    <source>
        <dbReference type="ARBA" id="ARBA00046056"/>
    </source>
</evidence>
<evidence type="ECO:0000313" key="16">
    <source>
        <dbReference type="EMBL" id="CAL5134134.1"/>
    </source>
</evidence>
<accession>A0AAV2TDD1</accession>
<dbReference type="FunFam" id="2.130.10.10:FF:000173">
    <property type="entry name" value="Cilia- and flagella-associated protein 52"/>
    <property type="match status" value="1"/>
</dbReference>
<dbReference type="Pfam" id="PF23409">
    <property type="entry name" value="Beta-prop_EML"/>
    <property type="match status" value="1"/>
</dbReference>
<dbReference type="PROSITE" id="PS00678">
    <property type="entry name" value="WD_REPEATS_1"/>
    <property type="match status" value="1"/>
</dbReference>
<evidence type="ECO:0000256" key="1">
    <source>
        <dbReference type="ARBA" id="ARBA00004230"/>
    </source>
</evidence>
<evidence type="ECO:0000256" key="14">
    <source>
        <dbReference type="SAM" id="MobiDB-lite"/>
    </source>
</evidence>
<evidence type="ECO:0000256" key="13">
    <source>
        <dbReference type="PROSITE-ProRule" id="PRU00221"/>
    </source>
</evidence>
<evidence type="ECO:0000256" key="4">
    <source>
        <dbReference type="ARBA" id="ARBA00022574"/>
    </source>
</evidence>
<dbReference type="Gene3D" id="2.130.10.10">
    <property type="entry name" value="YVTN repeat-like/Quinoprotein amine dehydrogenase"/>
    <property type="match status" value="3"/>
</dbReference>
<dbReference type="InterPro" id="IPR001680">
    <property type="entry name" value="WD40_rpt"/>
</dbReference>
<keyword evidence="4 13" id="KW-0853">WD repeat</keyword>
<reference evidence="16" key="1">
    <citation type="submission" date="2024-06" db="EMBL/GenBank/DDBJ databases">
        <authorList>
            <person name="Liu X."/>
            <person name="Lenzi L."/>
            <person name="Haldenby T S."/>
            <person name="Uol C."/>
        </authorList>
    </citation>
    <scope>NUCLEOTIDE SEQUENCE</scope>
</reference>
<dbReference type="AlphaFoldDB" id="A0AAV2TDD1"/>
<comment type="function">
    <text evidence="11">Microtubule inner protein (MIP) part of the dynein-decorated doublet microtubules (DMTs) in cilia axoneme. Important for proper ciliary and flagellar beating. May act in cooperation with CFAP45 and axonemal dynein subunit DNAH11. May play a role in cell growth and/or survival.</text>
</comment>
<sequence length="658" mass="73464">MAIEQEDLGFDRLKLRGVIGFNGKVRRGLLVHPDRQHLVFALGSTVVIEDIATREQKFLQGHTNDIVCLDVSKNGEFVASGQLTHMGYKAPIIVWKYDTLEKYAEFVLHKVKVQAVSFSPNSKFLASLGGQDDGSVVIWSIEKKEAICGSPAQHQSAGITLALRYSNRQEDTFVTGGENTIRIWKLDLENRKIRPTDCSVGQTKRTVLSILMDQDDENFYCGTSSGDILGIGMNTALMKMIVPEKDKFSLGVTAIKMLRGSTIIVGTGEGIVQELTLTYYKEGKRCFPTLLKTKKEQKLIGGVTSISPRGDGHQFFVATDKCHLYRFNYSDFSYELINTCHYAAVNDIKFPNNCSELFATCSYQDVRVFNTNTQQELLRINIPNMTCYCLDLLADGTGIVSGWDDSRIRAFYPETGRLMYTIHNAHKKGVTALCSTSSCNRLISGGGEGQVRVWDVKEIRPSSDQLAGSHRNRRYHRGSGDPSGIPESTFVTVLVEAMHEHTNAVSCIQISKDDRSCVSASADSTCIVWCLETFRRKQIIFSNTLFRCICYHPSECQVITSGTDRKIGYWEVYDGSLIRQLEGSRSGSVNGMDITKDGERFVTSGDDKIVKVWKYNEGEVTHVGLGHTAPITRLRISPDQKRVITVSEDGAIYIWEMP</sequence>
<dbReference type="FunFam" id="2.130.10.10:FF:000207">
    <property type="entry name" value="Cilia- and flagella-associated protein 52"/>
    <property type="match status" value="1"/>
</dbReference>
<keyword evidence="6" id="KW-0282">Flagellum</keyword>
<gene>
    <name evidence="16" type="ORF">CDAUBV1_LOCUS7359</name>
</gene>
<feature type="repeat" description="WD" evidence="13">
    <location>
        <begin position="423"/>
        <end position="464"/>
    </location>
</feature>
<keyword evidence="7" id="KW-0969">Cilium</keyword>
<dbReference type="Proteomes" id="UP001497525">
    <property type="component" value="Unassembled WGS sequence"/>
</dbReference>
<comment type="subcellular location">
    <subcellularLocation>
        <location evidence="1">Cell projection</location>
        <location evidence="1">Cilium</location>
        <location evidence="1">Flagellum</location>
    </subcellularLocation>
    <subcellularLocation>
        <location evidence="2">Cytoplasm</location>
    </subcellularLocation>
</comment>
<feature type="repeat" description="WD" evidence="13">
    <location>
        <begin position="498"/>
        <end position="539"/>
    </location>
</feature>
<evidence type="ECO:0000256" key="6">
    <source>
        <dbReference type="ARBA" id="ARBA00022846"/>
    </source>
</evidence>
<dbReference type="PROSITE" id="PS50294">
    <property type="entry name" value="WD_REPEATS_REGION"/>
    <property type="match status" value="2"/>
</dbReference>
<evidence type="ECO:0000259" key="15">
    <source>
        <dbReference type="Pfam" id="PF23409"/>
    </source>
</evidence>
<dbReference type="Pfam" id="PF00400">
    <property type="entry name" value="WD40"/>
    <property type="match status" value="4"/>
</dbReference>
<dbReference type="InterPro" id="IPR015943">
    <property type="entry name" value="WD40/YVTN_repeat-like_dom_sf"/>
</dbReference>
<dbReference type="CDD" id="cd00200">
    <property type="entry name" value="WD40"/>
    <property type="match status" value="1"/>
</dbReference>
<dbReference type="InterPro" id="IPR036322">
    <property type="entry name" value="WD40_repeat_dom_sf"/>
</dbReference>
<dbReference type="InterPro" id="IPR050630">
    <property type="entry name" value="WD_repeat_EMAP"/>
</dbReference>
<protein>
    <recommendedName>
        <fullName evidence="10">Cilia- and flagella-associated protein 52</fullName>
    </recommendedName>
</protein>
<keyword evidence="5" id="KW-0677">Repeat</keyword>
<evidence type="ECO:0000256" key="5">
    <source>
        <dbReference type="ARBA" id="ARBA00022737"/>
    </source>
</evidence>
<dbReference type="PANTHER" id="PTHR13720">
    <property type="entry name" value="WD-40 REPEAT PROTEIN"/>
    <property type="match status" value="1"/>
</dbReference>
<dbReference type="GO" id="GO:0005930">
    <property type="term" value="C:axoneme"/>
    <property type="evidence" value="ECO:0007669"/>
    <property type="project" value="UniProtKB-ARBA"/>
</dbReference>
<evidence type="ECO:0000256" key="10">
    <source>
        <dbReference type="ARBA" id="ARBA00029552"/>
    </source>
</evidence>
<comment type="subunit">
    <text evidence="12">Microtubule inner protein component of sperm flagellar doublet microtubules. Interacts with BRCA2. Interacts with the CCT chaperonin complex. Interacts with HSP70. Interacts with AK8. Interacts with CFAP45. Interacts with DNAI1. Interacts with IQDC.</text>
</comment>
<feature type="repeat" description="WD" evidence="13">
    <location>
        <begin position="582"/>
        <end position="623"/>
    </location>
</feature>
<evidence type="ECO:0000256" key="2">
    <source>
        <dbReference type="ARBA" id="ARBA00004496"/>
    </source>
</evidence>
<feature type="domain" description="EML-like first beta-propeller" evidence="15">
    <location>
        <begin position="55"/>
        <end position="322"/>
    </location>
</feature>
<evidence type="ECO:0000256" key="9">
    <source>
        <dbReference type="ARBA" id="ARBA00029456"/>
    </source>
</evidence>
<evidence type="ECO:0000256" key="3">
    <source>
        <dbReference type="ARBA" id="ARBA00022490"/>
    </source>
</evidence>
<name>A0AAV2TDD1_CALDB</name>
<comment type="caution">
    <text evidence="16">The sequence shown here is derived from an EMBL/GenBank/DDBJ whole genome shotgun (WGS) entry which is preliminary data.</text>
</comment>
<dbReference type="InterPro" id="IPR055439">
    <property type="entry name" value="Beta-prop_EML_1st"/>
</dbReference>
<keyword evidence="3" id="KW-0963">Cytoplasm</keyword>
<proteinExistence type="inferred from homology"/>
<comment type="similarity">
    <text evidence="9">Belongs to the CFAP52 family.</text>
</comment>
<evidence type="ECO:0000313" key="17">
    <source>
        <dbReference type="Proteomes" id="UP001497525"/>
    </source>
</evidence>
<dbReference type="PROSITE" id="PS50082">
    <property type="entry name" value="WD_REPEATS_2"/>
    <property type="match status" value="4"/>
</dbReference>
<dbReference type="GO" id="GO:0031514">
    <property type="term" value="C:motile cilium"/>
    <property type="evidence" value="ECO:0007669"/>
    <property type="project" value="UniProtKB-SubCell"/>
</dbReference>
<dbReference type="SUPFAM" id="SSF50978">
    <property type="entry name" value="WD40 repeat-like"/>
    <property type="match status" value="2"/>
</dbReference>
<keyword evidence="8" id="KW-0966">Cell projection</keyword>
<evidence type="ECO:0000256" key="12">
    <source>
        <dbReference type="ARBA" id="ARBA00047117"/>
    </source>
</evidence>
<organism evidence="16 17">
    <name type="scientific">Calicophoron daubneyi</name>
    <name type="common">Rumen fluke</name>
    <name type="synonym">Paramphistomum daubneyi</name>
    <dbReference type="NCBI Taxonomy" id="300641"/>
    <lineage>
        <taxon>Eukaryota</taxon>
        <taxon>Metazoa</taxon>
        <taxon>Spiralia</taxon>
        <taxon>Lophotrochozoa</taxon>
        <taxon>Platyhelminthes</taxon>
        <taxon>Trematoda</taxon>
        <taxon>Digenea</taxon>
        <taxon>Plagiorchiida</taxon>
        <taxon>Pronocephalata</taxon>
        <taxon>Paramphistomoidea</taxon>
        <taxon>Paramphistomidae</taxon>
        <taxon>Calicophoron</taxon>
    </lineage>
</organism>
<feature type="region of interest" description="Disordered" evidence="14">
    <location>
        <begin position="464"/>
        <end position="484"/>
    </location>
</feature>
<dbReference type="SMART" id="SM00320">
    <property type="entry name" value="WD40"/>
    <property type="match status" value="11"/>
</dbReference>
<dbReference type="EMBL" id="CAXLJL010000179">
    <property type="protein sequence ID" value="CAL5134134.1"/>
    <property type="molecule type" value="Genomic_DNA"/>
</dbReference>
<evidence type="ECO:0000256" key="8">
    <source>
        <dbReference type="ARBA" id="ARBA00023273"/>
    </source>
</evidence>
<dbReference type="InterPro" id="IPR019775">
    <property type="entry name" value="WD40_repeat_CS"/>
</dbReference>
<evidence type="ECO:0000256" key="7">
    <source>
        <dbReference type="ARBA" id="ARBA00023069"/>
    </source>
</evidence>
<dbReference type="PANTHER" id="PTHR13720:SF14">
    <property type="entry name" value="CILIA- AND FLAGELLA-ASSOCIATED PROTEIN 52"/>
    <property type="match status" value="1"/>
</dbReference>
<feature type="repeat" description="WD" evidence="13">
    <location>
        <begin position="624"/>
        <end position="658"/>
    </location>
</feature>